<evidence type="ECO:0008006" key="3">
    <source>
        <dbReference type="Google" id="ProtNLM"/>
    </source>
</evidence>
<evidence type="ECO:0000313" key="1">
    <source>
        <dbReference type="EMBL" id="PYE86968.1"/>
    </source>
</evidence>
<evidence type="ECO:0000313" key="2">
    <source>
        <dbReference type="Proteomes" id="UP000247454"/>
    </source>
</evidence>
<keyword evidence="2" id="KW-1185">Reference proteome</keyword>
<protein>
    <recommendedName>
        <fullName evidence="3">Antitoxin Xre/MbcA/ParS-like toxin-binding domain-containing protein</fullName>
    </recommendedName>
</protein>
<gene>
    <name evidence="1" type="ORF">C7477_1177</name>
</gene>
<dbReference type="AlphaFoldDB" id="A0A318TEU4"/>
<reference evidence="1 2" key="1">
    <citation type="submission" date="2018-06" db="EMBL/GenBank/DDBJ databases">
        <title>Genomic Encyclopedia of Type Strains, Phase III (KMG-III): the genomes of soil and plant-associated and newly described type strains.</title>
        <authorList>
            <person name="Whitman W."/>
        </authorList>
    </citation>
    <scope>NUCLEOTIDE SEQUENCE [LARGE SCALE GENOMIC DNA]</scope>
    <source>
        <strain evidence="1 2">ORS 1419</strain>
    </source>
</reference>
<dbReference type="RefSeq" id="WP_110753039.1">
    <property type="nucleotide sequence ID" value="NZ_QJTF01000017.1"/>
</dbReference>
<dbReference type="EMBL" id="QJTF01000017">
    <property type="protein sequence ID" value="PYE86968.1"/>
    <property type="molecule type" value="Genomic_DNA"/>
</dbReference>
<sequence length="129" mass="14327">MVQAQIAQRHAVVSGFVDSLQEPRTPYISPQRLSKALGVNVTNLAELTGVHRNTLRNPSSERLQGRMREMVKVISAATELTGDLDKTIYWYRNEPIADYGHRTAAELVAEGHVEAVLAYIRDLENGARG</sequence>
<accession>A0A318TEU4</accession>
<comment type="caution">
    <text evidence="1">The sequence shown here is derived from an EMBL/GenBank/DDBJ whole genome shotgun (WGS) entry which is preliminary data.</text>
</comment>
<organism evidence="1 2">
    <name type="scientific">Phyllobacterium leguminum</name>
    <dbReference type="NCBI Taxonomy" id="314237"/>
    <lineage>
        <taxon>Bacteria</taxon>
        <taxon>Pseudomonadati</taxon>
        <taxon>Pseudomonadota</taxon>
        <taxon>Alphaproteobacteria</taxon>
        <taxon>Hyphomicrobiales</taxon>
        <taxon>Phyllobacteriaceae</taxon>
        <taxon>Phyllobacterium</taxon>
    </lineage>
</organism>
<proteinExistence type="predicted"/>
<name>A0A318TEU4_9HYPH</name>
<dbReference type="OrthoDB" id="582619at2"/>
<dbReference type="Proteomes" id="UP000247454">
    <property type="component" value="Unassembled WGS sequence"/>
</dbReference>